<organism evidence="1 2">
    <name type="scientific">Candidatus Kinetoplastidibacterium crithidiae TCC036E</name>
    <dbReference type="NCBI Taxonomy" id="1208918"/>
    <lineage>
        <taxon>Bacteria</taxon>
        <taxon>Pseudomonadati</taxon>
        <taxon>Pseudomonadota</taxon>
        <taxon>Betaproteobacteria</taxon>
        <taxon>Candidatus Kinetoplastidibacterium</taxon>
    </lineage>
</organism>
<dbReference type="EMBL" id="CP003804">
    <property type="protein sequence ID" value="AGF47966.1"/>
    <property type="molecule type" value="Genomic_DNA"/>
</dbReference>
<dbReference type="InterPro" id="IPR029058">
    <property type="entry name" value="AB_hydrolase_fold"/>
</dbReference>
<evidence type="ECO:0000313" key="1">
    <source>
        <dbReference type="EMBL" id="AGF47966.1"/>
    </source>
</evidence>
<evidence type="ECO:0008006" key="3">
    <source>
        <dbReference type="Google" id="ProtNLM"/>
    </source>
</evidence>
<accession>M1LV43</accession>
<proteinExistence type="predicted"/>
<dbReference type="Gene3D" id="3.40.50.1820">
    <property type="entry name" value="alpha/beta hydrolase"/>
    <property type="match status" value="1"/>
</dbReference>
<dbReference type="RefSeq" id="WP_015238785.1">
    <property type="nucleotide sequence ID" value="NC_020283.1"/>
</dbReference>
<dbReference type="eggNOG" id="COG2945">
    <property type="taxonomic scope" value="Bacteria"/>
</dbReference>
<dbReference type="SUPFAM" id="SSF53474">
    <property type="entry name" value="alpha/beta-Hydrolases"/>
    <property type="match status" value="1"/>
</dbReference>
<dbReference type="KEGG" id="kct:CDEE_0135"/>
<dbReference type="PANTHER" id="PTHR42103:SF2">
    <property type="entry name" value="AB HYDROLASE-1 DOMAIN-CONTAINING PROTEIN"/>
    <property type="match status" value="1"/>
</dbReference>
<protein>
    <recommendedName>
        <fullName evidence="3">Alpha/beta hydrolase</fullName>
    </recommendedName>
</protein>
<name>M1LV43_9PROT</name>
<dbReference type="PANTHER" id="PTHR42103">
    <property type="entry name" value="ALPHA/BETA-HYDROLASES SUPERFAMILY PROTEIN"/>
    <property type="match status" value="1"/>
</dbReference>
<dbReference type="HOGENOM" id="CLU_086287_1_0_4"/>
<dbReference type="STRING" id="1208918.CDEE_0135"/>
<dbReference type="Proteomes" id="UP000011686">
    <property type="component" value="Chromosome"/>
</dbReference>
<dbReference type="PATRIC" id="fig|1208918.3.peg.666"/>
<evidence type="ECO:0000313" key="2">
    <source>
        <dbReference type="Proteomes" id="UP000011686"/>
    </source>
</evidence>
<gene>
    <name evidence="1" type="ORF">CDEE_0135</name>
</gene>
<reference evidence="1 2" key="1">
    <citation type="journal article" date="2013" name="Genome Biol. Evol.">
        <title>Genome evolution and phylogenomic analysis of candidatus kinetoplastibacterium, the betaproteobacterial endosymbionts of strigomonas and angomonas.</title>
        <authorList>
            <person name="Alves J.M."/>
            <person name="Serrano M.G."/>
            <person name="Maia da Silva F."/>
            <person name="Voegtly L.J."/>
            <person name="Matveyev A.V."/>
            <person name="Teixeira M.M."/>
            <person name="Camargo E.P."/>
            <person name="Buck G.A."/>
        </authorList>
    </citation>
    <scope>NUCLEOTIDE SEQUENCE [LARGE SCALE GENOMIC DNA]</scope>
    <source>
        <strain evidence="1 2">TCC036E</strain>
    </source>
</reference>
<sequence length="216" mass="24304">MLIKTTKKLIGYAGSVDYAIEWPEHKILGWALILHPHPLYGGNRNNKVITTISRECLRQGIVAIRPNFRGVGDSDGFFDNGVGETHDMSALMHQIIDVYPELSELPCFLAGFSFGSAVAAQLYSKLYDENKSANIRCLMLIGSAVQRFQFSEIHLPNKTIIIHGETDEIVPFDEMLDWARPKSIPIIMIPSCSHFFHGKLLLLREMVSIYLKSSII</sequence>
<dbReference type="AlphaFoldDB" id="M1LV43"/>
<keyword evidence="2" id="KW-1185">Reference proteome</keyword>